<protein>
    <submittedName>
        <fullName evidence="2">Uncharacterized protein</fullName>
    </submittedName>
</protein>
<dbReference type="Proteomes" id="UP000266506">
    <property type="component" value="Unassembled WGS sequence"/>
</dbReference>
<keyword evidence="1" id="KW-0472">Membrane</keyword>
<evidence type="ECO:0000313" key="2">
    <source>
        <dbReference type="EMBL" id="RIA78218.1"/>
    </source>
</evidence>
<keyword evidence="1" id="KW-1133">Transmembrane helix</keyword>
<keyword evidence="3" id="KW-1185">Reference proteome</keyword>
<feature type="transmembrane region" description="Helical" evidence="1">
    <location>
        <begin position="110"/>
        <end position="133"/>
    </location>
</feature>
<proteinExistence type="predicted"/>
<reference evidence="2 3" key="1">
    <citation type="submission" date="2018-08" db="EMBL/GenBank/DDBJ databases">
        <title>Genomic Encyclopedia of Archaeal and Bacterial Type Strains, Phase II (KMG-II): from individual species to whole genera.</title>
        <authorList>
            <person name="Goeker M."/>
        </authorList>
    </citation>
    <scope>NUCLEOTIDE SEQUENCE [LARGE SCALE GENOMIC DNA]</scope>
    <source>
        <strain evidence="2 3">ATCC 27112</strain>
    </source>
</reference>
<dbReference type="RefSeq" id="WP_119015695.1">
    <property type="nucleotide sequence ID" value="NZ_QXEV01000003.1"/>
</dbReference>
<name>A0A397RWU3_9MOLU</name>
<evidence type="ECO:0000256" key="1">
    <source>
        <dbReference type="SAM" id="Phobius"/>
    </source>
</evidence>
<dbReference type="AlphaFoldDB" id="A0A397RWU3"/>
<dbReference type="InParanoid" id="A0A397RWU3"/>
<comment type="caution">
    <text evidence="2">The sequence shown here is derived from an EMBL/GenBank/DDBJ whole genome shotgun (WGS) entry which is preliminary data.</text>
</comment>
<feature type="transmembrane region" description="Helical" evidence="1">
    <location>
        <begin position="7"/>
        <end position="28"/>
    </location>
</feature>
<keyword evidence="1" id="KW-0812">Transmembrane</keyword>
<accession>A0A397RWU3</accession>
<sequence>MKALKITYKILLILSFSLLAFSIFLHIVCWAYEELGREYASLIFDWRMRLYIFAILALFIGFGLCFLNKKLANVLGLSLLGASFLIFVIVYTIGHYAGSYGSFGPFDSNVLIGANLVIILLNLIAVAVLSGVIEKIANKPVKENKEDAVMGQLLKWKQLQEKNIITEEEFEEKKKEILTKLVEE</sequence>
<gene>
    <name evidence="2" type="ORF">EI71_00530</name>
</gene>
<organism evidence="2 3">
    <name type="scientific">Anaeroplasma bactoclasticum</name>
    <dbReference type="NCBI Taxonomy" id="2088"/>
    <lineage>
        <taxon>Bacteria</taxon>
        <taxon>Bacillati</taxon>
        <taxon>Mycoplasmatota</taxon>
        <taxon>Mollicutes</taxon>
        <taxon>Anaeroplasmatales</taxon>
        <taxon>Anaeroplasmataceae</taxon>
        <taxon>Anaeroplasma</taxon>
    </lineage>
</organism>
<feature type="transmembrane region" description="Helical" evidence="1">
    <location>
        <begin position="74"/>
        <end position="98"/>
    </location>
</feature>
<evidence type="ECO:0000313" key="3">
    <source>
        <dbReference type="Proteomes" id="UP000266506"/>
    </source>
</evidence>
<dbReference type="EMBL" id="QXEV01000003">
    <property type="protein sequence ID" value="RIA78218.1"/>
    <property type="molecule type" value="Genomic_DNA"/>
</dbReference>
<feature type="transmembrane region" description="Helical" evidence="1">
    <location>
        <begin position="48"/>
        <end position="67"/>
    </location>
</feature>